<dbReference type="PIRSF" id="PIRSF001332">
    <property type="entry name" value="Acetolac_decarb"/>
    <property type="match status" value="1"/>
</dbReference>
<reference evidence="10 11" key="1">
    <citation type="submission" date="2019-01" db="EMBL/GenBank/DDBJ databases">
        <title>Agromyces.</title>
        <authorList>
            <person name="Li J."/>
        </authorList>
    </citation>
    <scope>NUCLEOTIDE SEQUENCE [LARGE SCALE GENOMIC DNA]</scope>
    <source>
        <strain evidence="10 11">DSM 15934</strain>
    </source>
</reference>
<evidence type="ECO:0000313" key="11">
    <source>
        <dbReference type="Proteomes" id="UP000293865"/>
    </source>
</evidence>
<keyword evidence="6 9" id="KW-0210">Decarboxylase</keyword>
<organism evidence="10 11">
    <name type="scientific">Agromyces albus</name>
    <dbReference type="NCBI Taxonomy" id="205332"/>
    <lineage>
        <taxon>Bacteria</taxon>
        <taxon>Bacillati</taxon>
        <taxon>Actinomycetota</taxon>
        <taxon>Actinomycetes</taxon>
        <taxon>Micrococcales</taxon>
        <taxon>Microbacteriaceae</taxon>
        <taxon>Agromyces</taxon>
    </lineage>
</organism>
<dbReference type="EMBL" id="SDPN01000002">
    <property type="protein sequence ID" value="RXZ72897.1"/>
    <property type="molecule type" value="Genomic_DNA"/>
</dbReference>
<protein>
    <recommendedName>
        <fullName evidence="5 9">Alpha-acetolactate decarboxylase</fullName>
        <ecNumber evidence="4 9">4.1.1.5</ecNumber>
    </recommendedName>
</protein>
<accession>A0A4Q2L5R0</accession>
<dbReference type="PANTHER" id="PTHR35524:SF1">
    <property type="entry name" value="ALPHA-ACETOLACTATE DECARBOXYLASE"/>
    <property type="match status" value="1"/>
</dbReference>
<dbReference type="NCBIfam" id="TIGR01252">
    <property type="entry name" value="acetolac_decarb"/>
    <property type="match status" value="1"/>
</dbReference>
<dbReference type="Pfam" id="PF03306">
    <property type="entry name" value="AAL_decarboxy"/>
    <property type="match status" value="1"/>
</dbReference>
<comment type="similarity">
    <text evidence="3 9">Belongs to the alpha-acetolactate decarboxylase family.</text>
</comment>
<dbReference type="PANTHER" id="PTHR35524">
    <property type="entry name" value="ALPHA-ACETOLACTATE DECARBOXYLASE"/>
    <property type="match status" value="1"/>
</dbReference>
<dbReference type="AlphaFoldDB" id="A0A4Q2L5R0"/>
<dbReference type="GO" id="GO:0045151">
    <property type="term" value="P:acetoin biosynthetic process"/>
    <property type="evidence" value="ECO:0007669"/>
    <property type="project" value="UniProtKB-UniRule"/>
</dbReference>
<evidence type="ECO:0000256" key="9">
    <source>
        <dbReference type="PIRNR" id="PIRNR001332"/>
    </source>
</evidence>
<name>A0A4Q2L5R0_9MICO</name>
<dbReference type="EC" id="4.1.1.5" evidence="4 9"/>
<dbReference type="SUPFAM" id="SSF117856">
    <property type="entry name" value="AF0104/ALDC/Ptd012-like"/>
    <property type="match status" value="1"/>
</dbReference>
<evidence type="ECO:0000256" key="1">
    <source>
        <dbReference type="ARBA" id="ARBA00001784"/>
    </source>
</evidence>
<evidence type="ECO:0000256" key="6">
    <source>
        <dbReference type="ARBA" id="ARBA00022793"/>
    </source>
</evidence>
<keyword evidence="11" id="KW-1185">Reference proteome</keyword>
<proteinExistence type="inferred from homology"/>
<dbReference type="RefSeq" id="WP_129519084.1">
    <property type="nucleotide sequence ID" value="NZ_SDPN01000002.1"/>
</dbReference>
<dbReference type="Proteomes" id="UP000293865">
    <property type="component" value="Unassembled WGS sequence"/>
</dbReference>
<evidence type="ECO:0000256" key="4">
    <source>
        <dbReference type="ARBA" id="ARBA00013204"/>
    </source>
</evidence>
<evidence type="ECO:0000256" key="7">
    <source>
        <dbReference type="ARBA" id="ARBA00023061"/>
    </source>
</evidence>
<dbReference type="InterPro" id="IPR005128">
    <property type="entry name" value="Acetolactate_a_deCO2ase"/>
</dbReference>
<evidence type="ECO:0000313" key="10">
    <source>
        <dbReference type="EMBL" id="RXZ72897.1"/>
    </source>
</evidence>
<gene>
    <name evidence="10" type="primary">budA</name>
    <name evidence="10" type="ORF">ESP51_01320</name>
</gene>
<dbReference type="CDD" id="cd17299">
    <property type="entry name" value="acetolactate_decarboxylase"/>
    <property type="match status" value="1"/>
</dbReference>
<dbReference type="Gene3D" id="3.30.1330.80">
    <property type="entry name" value="Hypothetical protein, similar to alpha- acetolactate decarboxylase, domain 2"/>
    <property type="match status" value="2"/>
</dbReference>
<comment type="catalytic activity">
    <reaction evidence="1 9">
        <text>(2S)-2-acetolactate + H(+) = (R)-acetoin + CO2</text>
        <dbReference type="Rhea" id="RHEA:21580"/>
        <dbReference type="ChEBI" id="CHEBI:15378"/>
        <dbReference type="ChEBI" id="CHEBI:15686"/>
        <dbReference type="ChEBI" id="CHEBI:16526"/>
        <dbReference type="ChEBI" id="CHEBI:58476"/>
        <dbReference type="EC" id="4.1.1.5"/>
    </reaction>
</comment>
<comment type="caution">
    <text evidence="10">The sequence shown here is derived from an EMBL/GenBank/DDBJ whole genome shotgun (WGS) entry which is preliminary data.</text>
</comment>
<sequence>MTSRPPDPRAALTQFAVLDALLAGAYESGLPVAEARSIGDFGLGCVDHLGGEVVILDGEVIECTLDGPPIEMDDEEILPFAIVCRFPDVASVGIQEQDLSGFTASVERALISRNLFHAVRFDGVLSEVRLRITPRQHHPLPALAEVTSHQVETVERAVRGTLVAFWTPAIYQGIAVGGLHLHFLSDDRSFGGHVLDLAVDAGDLRVAAFTRFDLRLPTDELFLRTELTHAEDHRIVAVEGGVQAGAGAAPPAH</sequence>
<comment type="pathway">
    <text evidence="2 9">Polyol metabolism; (R,R)-butane-2,3-diol biosynthesis; (R,R)-butane-2,3-diol from pyruvate: step 2/3.</text>
</comment>
<dbReference type="OrthoDB" id="8612680at2"/>
<keyword evidence="7 9" id="KW-0005">Acetoin biosynthesis</keyword>
<evidence type="ECO:0000256" key="8">
    <source>
        <dbReference type="ARBA" id="ARBA00023239"/>
    </source>
</evidence>
<evidence type="ECO:0000256" key="5">
    <source>
        <dbReference type="ARBA" id="ARBA00020164"/>
    </source>
</evidence>
<dbReference type="GO" id="GO:0047605">
    <property type="term" value="F:acetolactate decarboxylase activity"/>
    <property type="evidence" value="ECO:0007669"/>
    <property type="project" value="UniProtKB-UniRule"/>
</dbReference>
<evidence type="ECO:0000256" key="2">
    <source>
        <dbReference type="ARBA" id="ARBA00005170"/>
    </source>
</evidence>
<keyword evidence="8 9" id="KW-0456">Lyase</keyword>
<dbReference type="UniPathway" id="UPA00626">
    <property type="reaction ID" value="UER00678"/>
</dbReference>
<evidence type="ECO:0000256" key="3">
    <source>
        <dbReference type="ARBA" id="ARBA00007106"/>
    </source>
</evidence>